<protein>
    <submittedName>
        <fullName evidence="2">Uncharacterized protein</fullName>
    </submittedName>
</protein>
<dbReference type="EMBL" id="BAABAB010000036">
    <property type="protein sequence ID" value="GAA3635286.1"/>
    <property type="molecule type" value="Genomic_DNA"/>
</dbReference>
<comment type="caution">
    <text evidence="2">The sequence shown here is derived from an EMBL/GenBank/DDBJ whole genome shotgun (WGS) entry which is preliminary data.</text>
</comment>
<proteinExistence type="predicted"/>
<evidence type="ECO:0000256" key="1">
    <source>
        <dbReference type="SAM" id="MobiDB-lite"/>
    </source>
</evidence>
<evidence type="ECO:0000313" key="2">
    <source>
        <dbReference type="EMBL" id="GAA3635286.1"/>
    </source>
</evidence>
<feature type="compositionally biased region" description="Basic and acidic residues" evidence="1">
    <location>
        <begin position="50"/>
        <end position="76"/>
    </location>
</feature>
<organism evidence="2 3">
    <name type="scientific">Microlunatus ginsengisoli</name>
    <dbReference type="NCBI Taxonomy" id="363863"/>
    <lineage>
        <taxon>Bacteria</taxon>
        <taxon>Bacillati</taxon>
        <taxon>Actinomycetota</taxon>
        <taxon>Actinomycetes</taxon>
        <taxon>Propionibacteriales</taxon>
        <taxon>Propionibacteriaceae</taxon>
        <taxon>Microlunatus</taxon>
    </lineage>
</organism>
<name>A0ABP7AL47_9ACTN</name>
<sequence>MRSGAADVLTGSGTAPAAAHLGRVSTQTHPRERRPAGSPAGGQFAPTTHPESDLDLEHRHAGPGRRKESTVGHRPADAGPGTAGALELLAAVRAGIPDADEGTPATLTRRQVHGLLSRHLVGLRPAELAEHLSVIDAYADRVAEVEAVPPEQVTPDTFGPETGYPVDLDAVRDQYGTEADALQQWHAELKDWWAANLHVAVHTAHRHSVYARAWAGVHQ</sequence>
<dbReference type="Proteomes" id="UP001501490">
    <property type="component" value="Unassembled WGS sequence"/>
</dbReference>
<reference evidence="3" key="1">
    <citation type="journal article" date="2019" name="Int. J. Syst. Evol. Microbiol.">
        <title>The Global Catalogue of Microorganisms (GCM) 10K type strain sequencing project: providing services to taxonomists for standard genome sequencing and annotation.</title>
        <authorList>
            <consortium name="The Broad Institute Genomics Platform"/>
            <consortium name="The Broad Institute Genome Sequencing Center for Infectious Disease"/>
            <person name="Wu L."/>
            <person name="Ma J."/>
        </authorList>
    </citation>
    <scope>NUCLEOTIDE SEQUENCE [LARGE SCALE GENOMIC DNA]</scope>
    <source>
        <strain evidence="3">JCM 16929</strain>
    </source>
</reference>
<accession>A0ABP7AL47</accession>
<evidence type="ECO:0000313" key="3">
    <source>
        <dbReference type="Proteomes" id="UP001501490"/>
    </source>
</evidence>
<gene>
    <name evidence="2" type="ORF">GCM10022236_42380</name>
</gene>
<keyword evidence="3" id="KW-1185">Reference proteome</keyword>
<feature type="region of interest" description="Disordered" evidence="1">
    <location>
        <begin position="1"/>
        <end position="82"/>
    </location>
</feature>